<dbReference type="InterPro" id="IPR022742">
    <property type="entry name" value="Hydrolase_4"/>
</dbReference>
<dbReference type="Pfam" id="PF12146">
    <property type="entry name" value="Hydrolase_4"/>
    <property type="match status" value="1"/>
</dbReference>
<feature type="compositionally biased region" description="Gly residues" evidence="1">
    <location>
        <begin position="54"/>
        <end position="79"/>
    </location>
</feature>
<sequence length="212" mass="21741">MGGSGKAKGGGGGRPEGWGDREEGGQTEVEGEAGGGSGKSGVRDGVPREKGGSEEGGPPGRGCWGQAGEGGSAMRGRGWGRAPRGGGLVNFVENSVKNEHALSPNRPIYLIGDSFGGCLSLAVAARNPSVDLVLVLVNPATSFGNSQLQPFLPVLEALPDDIHTAVPYVLSFIMGDPVKMAMANVDDDLPPPRTLEEISKSLTSLLPLLSVR</sequence>
<organism evidence="3 4">
    <name type="scientific">Asparagus officinalis</name>
    <name type="common">Garden asparagus</name>
    <dbReference type="NCBI Taxonomy" id="4686"/>
    <lineage>
        <taxon>Eukaryota</taxon>
        <taxon>Viridiplantae</taxon>
        <taxon>Streptophyta</taxon>
        <taxon>Embryophyta</taxon>
        <taxon>Tracheophyta</taxon>
        <taxon>Spermatophyta</taxon>
        <taxon>Magnoliopsida</taxon>
        <taxon>Liliopsida</taxon>
        <taxon>Asparagales</taxon>
        <taxon>Asparagaceae</taxon>
        <taxon>Asparagoideae</taxon>
        <taxon>Asparagus</taxon>
    </lineage>
</organism>
<feature type="region of interest" description="Disordered" evidence="1">
    <location>
        <begin position="1"/>
        <end position="79"/>
    </location>
</feature>
<feature type="domain" description="Serine aminopeptidase S33" evidence="2">
    <location>
        <begin position="77"/>
        <end position="165"/>
    </location>
</feature>
<reference evidence="4" key="1">
    <citation type="journal article" date="2017" name="Nat. Commun.">
        <title>The asparagus genome sheds light on the origin and evolution of a young Y chromosome.</title>
        <authorList>
            <person name="Harkess A."/>
            <person name="Zhou J."/>
            <person name="Xu C."/>
            <person name="Bowers J.E."/>
            <person name="Van der Hulst R."/>
            <person name="Ayyampalayam S."/>
            <person name="Mercati F."/>
            <person name="Riccardi P."/>
            <person name="McKain M.R."/>
            <person name="Kakrana A."/>
            <person name="Tang H."/>
            <person name="Ray J."/>
            <person name="Groenendijk J."/>
            <person name="Arikit S."/>
            <person name="Mathioni S.M."/>
            <person name="Nakano M."/>
            <person name="Shan H."/>
            <person name="Telgmann-Rauber A."/>
            <person name="Kanno A."/>
            <person name="Yue Z."/>
            <person name="Chen H."/>
            <person name="Li W."/>
            <person name="Chen Y."/>
            <person name="Xu X."/>
            <person name="Zhang Y."/>
            <person name="Luo S."/>
            <person name="Chen H."/>
            <person name="Gao J."/>
            <person name="Mao Z."/>
            <person name="Pires J.C."/>
            <person name="Luo M."/>
            <person name="Kudrna D."/>
            <person name="Wing R.A."/>
            <person name="Meyers B.C."/>
            <person name="Yi K."/>
            <person name="Kong H."/>
            <person name="Lavrijsen P."/>
            <person name="Sunseri F."/>
            <person name="Falavigna A."/>
            <person name="Ye Y."/>
            <person name="Leebens-Mack J.H."/>
            <person name="Chen G."/>
        </authorList>
    </citation>
    <scope>NUCLEOTIDE SEQUENCE [LARGE SCALE GENOMIC DNA]</scope>
    <source>
        <strain evidence="4">cv. DH0086</strain>
    </source>
</reference>
<dbReference type="PANTHER" id="PTHR22753:SF14">
    <property type="entry name" value="MONOACYLGLYCEROL_DIACYLGLYCEROL O-ACYLTRANSFERASE"/>
    <property type="match status" value="1"/>
</dbReference>
<feature type="compositionally biased region" description="Gly residues" evidence="1">
    <location>
        <begin position="1"/>
        <end position="16"/>
    </location>
</feature>
<dbReference type="SUPFAM" id="SSF53474">
    <property type="entry name" value="alpha/beta-Hydrolases"/>
    <property type="match status" value="1"/>
</dbReference>
<dbReference type="InterPro" id="IPR029058">
    <property type="entry name" value="AB_hydrolase_fold"/>
</dbReference>
<gene>
    <name evidence="3" type="ORF">A4U43_C02F20700</name>
</gene>
<evidence type="ECO:0000259" key="2">
    <source>
        <dbReference type="Pfam" id="PF12146"/>
    </source>
</evidence>
<dbReference type="AlphaFoldDB" id="A0A5P1FK20"/>
<protein>
    <recommendedName>
        <fullName evidence="2">Serine aminopeptidase S33 domain-containing protein</fullName>
    </recommendedName>
</protein>
<dbReference type="Gene3D" id="3.40.50.1820">
    <property type="entry name" value="alpha/beta hydrolase"/>
    <property type="match status" value="1"/>
</dbReference>
<dbReference type="EMBL" id="CM007382">
    <property type="protein sequence ID" value="ONK78618.1"/>
    <property type="molecule type" value="Genomic_DNA"/>
</dbReference>
<keyword evidence="4" id="KW-1185">Reference proteome</keyword>
<evidence type="ECO:0000313" key="4">
    <source>
        <dbReference type="Proteomes" id="UP000243459"/>
    </source>
</evidence>
<evidence type="ECO:0000256" key="1">
    <source>
        <dbReference type="SAM" id="MobiDB-lite"/>
    </source>
</evidence>
<name>A0A5P1FK20_ASPOF</name>
<dbReference type="Gramene" id="ONK78618">
    <property type="protein sequence ID" value="ONK78618"/>
    <property type="gene ID" value="A4U43_C02F20700"/>
</dbReference>
<dbReference type="Proteomes" id="UP000243459">
    <property type="component" value="Chromosome 2"/>
</dbReference>
<dbReference type="PANTHER" id="PTHR22753">
    <property type="entry name" value="TRANSMEMBRANE PROTEIN 68"/>
    <property type="match status" value="1"/>
</dbReference>
<feature type="compositionally biased region" description="Basic and acidic residues" evidence="1">
    <location>
        <begin position="41"/>
        <end position="53"/>
    </location>
</feature>
<dbReference type="GO" id="GO:0016020">
    <property type="term" value="C:membrane"/>
    <property type="evidence" value="ECO:0007669"/>
    <property type="project" value="TreeGrafter"/>
</dbReference>
<accession>A0A5P1FK20</accession>
<evidence type="ECO:0000313" key="3">
    <source>
        <dbReference type="EMBL" id="ONK78618.1"/>
    </source>
</evidence>
<proteinExistence type="predicted"/>